<name>A0A4Z2E9S5_9TELE</name>
<gene>
    <name evidence="3" type="primary">PIK3C2A_3</name>
    <name evidence="3" type="ORF">EYF80_064359</name>
</gene>
<dbReference type="InterPro" id="IPR002420">
    <property type="entry name" value="PI3K-type_C2_dom"/>
</dbReference>
<dbReference type="InterPro" id="IPR035892">
    <property type="entry name" value="C2_domain_sf"/>
</dbReference>
<keyword evidence="4" id="KW-1185">Reference proteome</keyword>
<comment type="caution">
    <text evidence="3">The sequence shown here is derived from an EMBL/GenBank/DDBJ whole genome shotgun (WGS) entry which is preliminary data.</text>
</comment>
<evidence type="ECO:0000313" key="4">
    <source>
        <dbReference type="Proteomes" id="UP000314294"/>
    </source>
</evidence>
<feature type="domain" description="C2 PI3K-type" evidence="2">
    <location>
        <begin position="21"/>
        <end position="86"/>
    </location>
</feature>
<dbReference type="GO" id="GO:0016301">
    <property type="term" value="F:kinase activity"/>
    <property type="evidence" value="ECO:0007669"/>
    <property type="project" value="UniProtKB-KW"/>
</dbReference>
<sequence>MSIDVTCILNFTVLDIFAYISDRPHGVYFQTRGRRSDTLLFSCFSYEKYFLMCSLTHNGKNLFKPVQSKRVGTYKSFFYHIKWDEL</sequence>
<dbReference type="AlphaFoldDB" id="A0A4Z2E9S5"/>
<dbReference type="SUPFAM" id="SSF49562">
    <property type="entry name" value="C2 domain (Calcium/lipid-binding domain, CaLB)"/>
    <property type="match status" value="1"/>
</dbReference>
<keyword evidence="3" id="KW-0808">Transferase</keyword>
<evidence type="ECO:0000313" key="3">
    <source>
        <dbReference type="EMBL" id="TNN25511.1"/>
    </source>
</evidence>
<dbReference type="EMBL" id="SRLO01012344">
    <property type="protein sequence ID" value="TNN25511.1"/>
    <property type="molecule type" value="Genomic_DNA"/>
</dbReference>
<comment type="similarity">
    <text evidence="1">Belongs to the PI3/PI4-kinase family.</text>
</comment>
<protein>
    <submittedName>
        <fullName evidence="3">Phosphatidylinositol 4-phosphate 3-kinase C2 domain-containing subunit alpha</fullName>
    </submittedName>
</protein>
<dbReference type="PROSITE" id="PS51547">
    <property type="entry name" value="C2_PI3K"/>
    <property type="match status" value="1"/>
</dbReference>
<keyword evidence="3" id="KW-0418">Kinase</keyword>
<dbReference type="Proteomes" id="UP000314294">
    <property type="component" value="Unassembled WGS sequence"/>
</dbReference>
<dbReference type="OrthoDB" id="8946044at2759"/>
<accession>A0A4Z2E9S5</accession>
<organism evidence="3 4">
    <name type="scientific">Liparis tanakae</name>
    <name type="common">Tanaka's snailfish</name>
    <dbReference type="NCBI Taxonomy" id="230148"/>
    <lineage>
        <taxon>Eukaryota</taxon>
        <taxon>Metazoa</taxon>
        <taxon>Chordata</taxon>
        <taxon>Craniata</taxon>
        <taxon>Vertebrata</taxon>
        <taxon>Euteleostomi</taxon>
        <taxon>Actinopterygii</taxon>
        <taxon>Neopterygii</taxon>
        <taxon>Teleostei</taxon>
        <taxon>Neoteleostei</taxon>
        <taxon>Acanthomorphata</taxon>
        <taxon>Eupercaria</taxon>
        <taxon>Perciformes</taxon>
        <taxon>Cottioidei</taxon>
        <taxon>Cottales</taxon>
        <taxon>Liparidae</taxon>
        <taxon>Liparis</taxon>
    </lineage>
</organism>
<evidence type="ECO:0000256" key="1">
    <source>
        <dbReference type="PROSITE-ProRule" id="PRU00880"/>
    </source>
</evidence>
<reference evidence="3 4" key="1">
    <citation type="submission" date="2019-03" db="EMBL/GenBank/DDBJ databases">
        <title>First draft genome of Liparis tanakae, snailfish: a comprehensive survey of snailfish specific genes.</title>
        <authorList>
            <person name="Kim W."/>
            <person name="Song I."/>
            <person name="Jeong J.-H."/>
            <person name="Kim D."/>
            <person name="Kim S."/>
            <person name="Ryu S."/>
            <person name="Song J.Y."/>
            <person name="Lee S.K."/>
        </authorList>
    </citation>
    <scope>NUCLEOTIDE SEQUENCE [LARGE SCALE GENOMIC DNA]</scope>
    <source>
        <tissue evidence="3">Muscle</tissue>
    </source>
</reference>
<proteinExistence type="inferred from homology"/>
<evidence type="ECO:0000259" key="2">
    <source>
        <dbReference type="PROSITE" id="PS51547"/>
    </source>
</evidence>